<dbReference type="GO" id="GO:0016324">
    <property type="term" value="C:apical plasma membrane"/>
    <property type="evidence" value="ECO:0000318"/>
    <property type="project" value="GO_Central"/>
</dbReference>
<accession>T1FN23</accession>
<keyword evidence="4" id="KW-1133">Transmembrane helix</keyword>
<dbReference type="InterPro" id="IPR036282">
    <property type="entry name" value="Glutathione-S-Trfase_C_sf"/>
</dbReference>
<dbReference type="PANTHER" id="PTHR43920">
    <property type="entry name" value="CHLORIDE INTRACELLULAR CHANNEL, ISOFORM A"/>
    <property type="match status" value="1"/>
</dbReference>
<dbReference type="Proteomes" id="UP000015101">
    <property type="component" value="Unassembled WGS sequence"/>
</dbReference>
<feature type="domain" description="CLIC N-terminal" evidence="6">
    <location>
        <begin position="8"/>
        <end position="79"/>
    </location>
</feature>
<dbReference type="EnsemblMetazoa" id="HelroT185628">
    <property type="protein sequence ID" value="HelroP185628"/>
    <property type="gene ID" value="HelroG185628"/>
</dbReference>
<dbReference type="SUPFAM" id="SSF47616">
    <property type="entry name" value="GST C-terminal domain-like"/>
    <property type="match status" value="1"/>
</dbReference>
<reference evidence="9" key="1">
    <citation type="submission" date="2012-12" db="EMBL/GenBank/DDBJ databases">
        <authorList>
            <person name="Hellsten U."/>
            <person name="Grimwood J."/>
            <person name="Chapman J.A."/>
            <person name="Shapiro H."/>
            <person name="Aerts A."/>
            <person name="Otillar R.P."/>
            <person name="Terry A.Y."/>
            <person name="Boore J.L."/>
            <person name="Simakov O."/>
            <person name="Marletaz F."/>
            <person name="Cho S.-J."/>
            <person name="Edsinger-Gonzales E."/>
            <person name="Havlak P."/>
            <person name="Kuo D.-H."/>
            <person name="Larsson T."/>
            <person name="Lv J."/>
            <person name="Arendt D."/>
            <person name="Savage R."/>
            <person name="Osoegawa K."/>
            <person name="de Jong P."/>
            <person name="Lindberg D.R."/>
            <person name="Seaver E.C."/>
            <person name="Weisblat D.A."/>
            <person name="Putnam N.H."/>
            <person name="Grigoriev I.V."/>
            <person name="Rokhsar D.S."/>
        </authorList>
    </citation>
    <scope>NUCLEOTIDE SEQUENCE</scope>
</reference>
<dbReference type="PANTHER" id="PTHR43920:SF5">
    <property type="entry name" value="CHLORIDE INTRACELLULAR CHANNEL CLIC"/>
    <property type="match status" value="1"/>
</dbReference>
<evidence type="ECO:0000313" key="9">
    <source>
        <dbReference type="Proteomes" id="UP000015101"/>
    </source>
</evidence>
<dbReference type="OrthoDB" id="1935530at2759"/>
<dbReference type="KEGG" id="hro:HELRODRAFT_185628"/>
<evidence type="ECO:0000256" key="2">
    <source>
        <dbReference type="ARBA" id="ARBA00007655"/>
    </source>
</evidence>
<dbReference type="Gene3D" id="1.20.1050.10">
    <property type="match status" value="1"/>
</dbReference>
<dbReference type="GeneID" id="20210222"/>
<keyword evidence="9" id="KW-1185">Reference proteome</keyword>
<dbReference type="RefSeq" id="XP_009018255.1">
    <property type="nucleotide sequence ID" value="XM_009020007.1"/>
</dbReference>
<organism evidence="8 9">
    <name type="scientific">Helobdella robusta</name>
    <name type="common">Californian leech</name>
    <dbReference type="NCBI Taxonomy" id="6412"/>
    <lineage>
        <taxon>Eukaryota</taxon>
        <taxon>Metazoa</taxon>
        <taxon>Spiralia</taxon>
        <taxon>Lophotrochozoa</taxon>
        <taxon>Annelida</taxon>
        <taxon>Clitellata</taxon>
        <taxon>Hirudinea</taxon>
        <taxon>Rhynchobdellida</taxon>
        <taxon>Glossiphoniidae</taxon>
        <taxon>Helobdella</taxon>
    </lineage>
</organism>
<dbReference type="AlphaFoldDB" id="T1FN23"/>
<evidence type="ECO:0000313" key="8">
    <source>
        <dbReference type="EnsemblMetazoa" id="HelroP185628"/>
    </source>
</evidence>
<dbReference type="eggNOG" id="KOG1422">
    <property type="taxonomic scope" value="Eukaryota"/>
</dbReference>
<dbReference type="EMBL" id="AMQM01004532">
    <property type="status" value="NOT_ANNOTATED_CDS"/>
    <property type="molecule type" value="Genomic_DNA"/>
</dbReference>
<comment type="subcellular location">
    <subcellularLocation>
        <location evidence="1">Membrane</location>
        <topology evidence="1">Single-pass membrane protein</topology>
    </subcellularLocation>
</comment>
<evidence type="ECO:0000259" key="6">
    <source>
        <dbReference type="Pfam" id="PF22441"/>
    </source>
</evidence>
<proteinExistence type="inferred from homology"/>
<keyword evidence="3" id="KW-0812">Transmembrane</keyword>
<dbReference type="Gene3D" id="3.40.30.10">
    <property type="entry name" value="Glutaredoxin"/>
    <property type="match status" value="1"/>
</dbReference>
<sequence>MADDGNRPVVELFVKAAVDKMKNGGCPMCHRYFMIFYILRERGLIDLIVTTFLPESPPKEVLDFSNGKRFPLVKVQKGVDGKGRDISGLECDTVDEIEALIERFNCDDMRSRKESAAEATAEKTFEDLYMKFCQFLKSQNNDPTSIIKVLEKIESHLASNDGEMYMTGNNMAKADCYLLPVLQHVRVAGKAYKNFEIPTEMHRIWNYLKHAYDSDAFQESCPADREIITQYNNKASCQPQVPLGKSTLMGEERTFSIPDQKMKAYDHDDY</sequence>
<dbReference type="GO" id="GO:0005737">
    <property type="term" value="C:cytoplasm"/>
    <property type="evidence" value="ECO:0000318"/>
    <property type="project" value="GO_Central"/>
</dbReference>
<evidence type="ECO:0000256" key="3">
    <source>
        <dbReference type="ARBA" id="ARBA00022692"/>
    </source>
</evidence>
<name>T1FN23_HELRO</name>
<dbReference type="EMBL" id="KB096590">
    <property type="protein sequence ID" value="ESO03698.1"/>
    <property type="molecule type" value="Genomic_DNA"/>
</dbReference>
<keyword evidence="5" id="KW-0472">Membrane</keyword>
<dbReference type="HOGENOM" id="CLU_061051_1_0_1"/>
<evidence type="ECO:0000256" key="1">
    <source>
        <dbReference type="ARBA" id="ARBA00004167"/>
    </source>
</evidence>
<dbReference type="STRING" id="6412.T1FN23"/>
<comment type="similarity">
    <text evidence="2">Belongs to the chloride channel CLIC family.</text>
</comment>
<dbReference type="OMA" id="IHHYKEQ"/>
<reference evidence="7 9" key="2">
    <citation type="journal article" date="2013" name="Nature">
        <title>Insights into bilaterian evolution from three spiralian genomes.</title>
        <authorList>
            <person name="Simakov O."/>
            <person name="Marletaz F."/>
            <person name="Cho S.J."/>
            <person name="Edsinger-Gonzales E."/>
            <person name="Havlak P."/>
            <person name="Hellsten U."/>
            <person name="Kuo D.H."/>
            <person name="Larsson T."/>
            <person name="Lv J."/>
            <person name="Arendt D."/>
            <person name="Savage R."/>
            <person name="Osoegawa K."/>
            <person name="de Jong P."/>
            <person name="Grimwood J."/>
            <person name="Chapman J.A."/>
            <person name="Shapiro H."/>
            <person name="Aerts A."/>
            <person name="Otillar R.P."/>
            <person name="Terry A.Y."/>
            <person name="Boore J.L."/>
            <person name="Grigoriev I.V."/>
            <person name="Lindberg D.R."/>
            <person name="Seaver E.C."/>
            <person name="Weisblat D.A."/>
            <person name="Putnam N.H."/>
            <person name="Rokhsar D.S."/>
        </authorList>
    </citation>
    <scope>NUCLEOTIDE SEQUENCE</scope>
</reference>
<dbReference type="InParanoid" id="T1FN23"/>
<reference evidence="8" key="3">
    <citation type="submission" date="2015-06" db="UniProtKB">
        <authorList>
            <consortium name="EnsemblMetazoa"/>
        </authorList>
    </citation>
    <scope>IDENTIFICATION</scope>
</reference>
<gene>
    <name evidence="8" type="primary">20210222</name>
    <name evidence="7" type="ORF">HELRODRAFT_185628</name>
</gene>
<protein>
    <recommendedName>
        <fullName evidence="6">CLIC N-terminal domain-containing protein</fullName>
    </recommendedName>
</protein>
<dbReference type="CTD" id="20210222"/>
<evidence type="ECO:0000313" key="7">
    <source>
        <dbReference type="EMBL" id="ESO03698.1"/>
    </source>
</evidence>
<evidence type="ECO:0000256" key="5">
    <source>
        <dbReference type="ARBA" id="ARBA00023136"/>
    </source>
</evidence>
<dbReference type="GO" id="GO:0006821">
    <property type="term" value="P:chloride transport"/>
    <property type="evidence" value="ECO:0000318"/>
    <property type="project" value="GO_Central"/>
</dbReference>
<dbReference type="Pfam" id="PF22441">
    <property type="entry name" value="CLIC-like_N"/>
    <property type="match status" value="1"/>
</dbReference>
<evidence type="ECO:0000256" key="4">
    <source>
        <dbReference type="ARBA" id="ARBA00022989"/>
    </source>
</evidence>
<dbReference type="GO" id="GO:0005254">
    <property type="term" value="F:chloride channel activity"/>
    <property type="evidence" value="ECO:0000318"/>
    <property type="project" value="GO_Central"/>
</dbReference>
<dbReference type="InterPro" id="IPR053823">
    <property type="entry name" value="CLIC_N"/>
</dbReference>